<sequence>MPIMRKTTILDLPVEIIHTIRDFAAVASRACLALNCHHLLHYIGTRVFTDLDYNNTRLEKAAFLQTLQKDRLDPKLWLCYGCLRFHPVTQRYDPPNFGAVRGKEGVGFPKSVVVVRVWQHVGRLAYPFDQNESGEGHKSLYSDVAAPQESVVQKQMKLLPVLVDFRSKWRTISLSRGPIMRAVWRSRLKRMQKSKSEAAMVPMLAPAQQRQSLGEMKRRWESLAMLEATTLEEECKQYDV</sequence>
<dbReference type="Proteomes" id="UP001140560">
    <property type="component" value="Unassembled WGS sequence"/>
</dbReference>
<evidence type="ECO:0000313" key="1">
    <source>
        <dbReference type="EMBL" id="KAJ4376114.1"/>
    </source>
</evidence>
<dbReference type="OrthoDB" id="3799253at2759"/>
<organism evidence="1 2">
    <name type="scientific">Neocucurbitaria cava</name>
    <dbReference type="NCBI Taxonomy" id="798079"/>
    <lineage>
        <taxon>Eukaryota</taxon>
        <taxon>Fungi</taxon>
        <taxon>Dikarya</taxon>
        <taxon>Ascomycota</taxon>
        <taxon>Pezizomycotina</taxon>
        <taxon>Dothideomycetes</taxon>
        <taxon>Pleosporomycetidae</taxon>
        <taxon>Pleosporales</taxon>
        <taxon>Pleosporineae</taxon>
        <taxon>Cucurbitariaceae</taxon>
        <taxon>Neocucurbitaria</taxon>
    </lineage>
</organism>
<proteinExistence type="predicted"/>
<comment type="caution">
    <text evidence="1">The sequence shown here is derived from an EMBL/GenBank/DDBJ whole genome shotgun (WGS) entry which is preliminary data.</text>
</comment>
<accession>A0A9W8YG04</accession>
<name>A0A9W8YG04_9PLEO</name>
<gene>
    <name evidence="1" type="ORF">N0V83_001395</name>
</gene>
<dbReference type="AlphaFoldDB" id="A0A9W8YG04"/>
<keyword evidence="2" id="KW-1185">Reference proteome</keyword>
<reference evidence="1" key="1">
    <citation type="submission" date="2022-10" db="EMBL/GenBank/DDBJ databases">
        <title>Tapping the CABI collections for fungal endophytes: first genome assemblies for Collariella, Neodidymelliopsis, Ascochyta clinopodiicola, Didymella pomorum, Didymosphaeria variabile, Neocosmospora piperis and Neocucurbitaria cava.</title>
        <authorList>
            <person name="Hill R."/>
        </authorList>
    </citation>
    <scope>NUCLEOTIDE SEQUENCE</scope>
    <source>
        <strain evidence="1">IMI 356814</strain>
    </source>
</reference>
<protein>
    <submittedName>
        <fullName evidence="1">Uncharacterized protein</fullName>
    </submittedName>
</protein>
<dbReference type="EMBL" id="JAPEUY010000002">
    <property type="protein sequence ID" value="KAJ4376114.1"/>
    <property type="molecule type" value="Genomic_DNA"/>
</dbReference>
<evidence type="ECO:0000313" key="2">
    <source>
        <dbReference type="Proteomes" id="UP001140560"/>
    </source>
</evidence>